<dbReference type="RefSeq" id="WP_369059769.1">
    <property type="nucleotide sequence ID" value="NZ_CP158375.1"/>
</dbReference>
<comment type="subcellular location">
    <subcellularLocation>
        <location evidence="1 9">Cell outer membrane</location>
        <topology evidence="1 9">Multi-pass membrane protein</topology>
    </subcellularLocation>
</comment>
<keyword evidence="7 9" id="KW-0472">Membrane</keyword>
<keyword evidence="15" id="KW-0675">Receptor</keyword>
<dbReference type="Pfam" id="PF00593">
    <property type="entry name" value="TonB_dep_Rec_b-barrel"/>
    <property type="match status" value="1"/>
</dbReference>
<evidence type="ECO:0000259" key="14">
    <source>
        <dbReference type="Pfam" id="PF07715"/>
    </source>
</evidence>
<keyword evidence="8 9" id="KW-0998">Cell outer membrane</keyword>
<evidence type="ECO:0000256" key="11">
    <source>
        <dbReference type="RuleBase" id="RU003357"/>
    </source>
</evidence>
<keyword evidence="6 11" id="KW-0798">TonB box</keyword>
<dbReference type="GO" id="GO:0009279">
    <property type="term" value="C:cell outer membrane"/>
    <property type="evidence" value="ECO:0007669"/>
    <property type="project" value="UniProtKB-SubCell"/>
</dbReference>
<dbReference type="Gene3D" id="2.170.130.10">
    <property type="entry name" value="TonB-dependent receptor, plug domain"/>
    <property type="match status" value="1"/>
</dbReference>
<dbReference type="EMBL" id="CP158375">
    <property type="protein sequence ID" value="XDO96894.1"/>
    <property type="molecule type" value="Genomic_DNA"/>
</dbReference>
<evidence type="ECO:0000256" key="2">
    <source>
        <dbReference type="ARBA" id="ARBA00022448"/>
    </source>
</evidence>
<dbReference type="PANTHER" id="PTHR40980:SF3">
    <property type="entry name" value="TONB-DEPENDENT RECEPTOR-LIKE BETA-BARREL DOMAIN-CONTAINING PROTEIN"/>
    <property type="match status" value="1"/>
</dbReference>
<keyword evidence="2 9" id="KW-0813">Transport</keyword>
<dbReference type="Pfam" id="PF07715">
    <property type="entry name" value="Plug"/>
    <property type="match status" value="1"/>
</dbReference>
<gene>
    <name evidence="15" type="ORF">ABOZ73_00235</name>
</gene>
<keyword evidence="3 9" id="KW-1134">Transmembrane beta strand</keyword>
<proteinExistence type="inferred from homology"/>
<dbReference type="Gene3D" id="2.40.170.20">
    <property type="entry name" value="TonB-dependent receptor, beta-barrel domain"/>
    <property type="match status" value="2"/>
</dbReference>
<accession>A0AB39KTD0</accession>
<name>A0AB39KTD0_9CAUL</name>
<dbReference type="InterPro" id="IPR012910">
    <property type="entry name" value="Plug_dom"/>
</dbReference>
<evidence type="ECO:0000256" key="10">
    <source>
        <dbReference type="PROSITE-ProRule" id="PRU10144"/>
    </source>
</evidence>
<dbReference type="PROSITE" id="PS01156">
    <property type="entry name" value="TONB_DEPENDENT_REC_2"/>
    <property type="match status" value="1"/>
</dbReference>
<feature type="chain" id="PRO_5044307227" evidence="12">
    <location>
        <begin position="36"/>
        <end position="946"/>
    </location>
</feature>
<keyword evidence="5 12" id="KW-0732">Signal</keyword>
<evidence type="ECO:0000256" key="1">
    <source>
        <dbReference type="ARBA" id="ARBA00004571"/>
    </source>
</evidence>
<organism evidence="15">
    <name type="scientific">Caulobacter sp. 73W</name>
    <dbReference type="NCBI Taxonomy" id="3161137"/>
    <lineage>
        <taxon>Bacteria</taxon>
        <taxon>Pseudomonadati</taxon>
        <taxon>Pseudomonadota</taxon>
        <taxon>Alphaproteobacteria</taxon>
        <taxon>Caulobacterales</taxon>
        <taxon>Caulobacteraceae</taxon>
        <taxon>Caulobacter</taxon>
    </lineage>
</organism>
<dbReference type="PANTHER" id="PTHR40980">
    <property type="entry name" value="PLUG DOMAIN-CONTAINING PROTEIN"/>
    <property type="match status" value="1"/>
</dbReference>
<feature type="domain" description="TonB-dependent receptor-like beta-barrel" evidence="13">
    <location>
        <begin position="576"/>
        <end position="912"/>
    </location>
</feature>
<evidence type="ECO:0000256" key="8">
    <source>
        <dbReference type="ARBA" id="ARBA00023237"/>
    </source>
</evidence>
<dbReference type="SUPFAM" id="SSF56935">
    <property type="entry name" value="Porins"/>
    <property type="match status" value="1"/>
</dbReference>
<reference evidence="15" key="1">
    <citation type="submission" date="2024-06" db="EMBL/GenBank/DDBJ databases">
        <title>Caulobacter inopinatus, sp. nov.</title>
        <authorList>
            <person name="Donachie S.P."/>
        </authorList>
    </citation>
    <scope>NUCLEOTIDE SEQUENCE</scope>
    <source>
        <strain evidence="15">73W</strain>
    </source>
</reference>
<sequence length="946" mass="102599">MQKRDQAGRGQLRRNAILLGTSAAAAIMLAGAASAQTAAEGEVEEVVVTGFRSSLEKALELKRNSTGAVDSIVAEDIAKFPDNNLAEAIQRVPGVSITRDGGEGRNLSVRGLSEEFTRVRINGIEAQATTGSSRGRGFDFNVFASELFSQIDVRKTPSAEIDEGSLGATVDLRTGKPFDYNGFKIAGSAKMGYSDLSKDYDPRVAVLVSNTFFDDTFGALFSAAYSERGVRQNGVSTGQFNVGPADGGFCDVVARPALCAGANPAATALASAATTRYPRFLRYQQYETQTKRLGLTGALQWRPTDRTEIALDVMYSKFEAERNERQLESIGLSRGASQGGKPETVVRDAAVDANGTLVYALLDNVDIRSENYLDVYDTQFTQWTLSGKHAFTDRLSVTGTVGYVANDFDNALDYIAQMDRINTDGYSFDARNSMNFPAINYGFDVKDPNSWYIGPTVTVPGGTGATGPDIRLRPNWNDNTFKIVQAQGQYELNDSLTFKLGGSLKKYEFVGTGQRLAAGEGNIPAIPAGYSMATLTEQWCGLQKLNLPAGTPNCWASPNRDAIAQAYGVFSNSGRFALSSTTSSARGDNRSVEEEDQGAFIQADFRHELFGLPVRGDVGVRYVKTKQSSTFFSTVPTSVNPAGFELTTVGRSYEDTLPSLNLVIEPREDVQVRFGAAKVMSRPGLNALSAATNVNVAGGSRTVSTGNPMLEPYRAKTFDVAVEWYPSRGAVVSAAFFYKDISTYVQNITVVAPYSTTGLPASLLSGTGVNVNDDFSISNVVNTPGGPLKGVELNYQQPLTFLPWKFENLGVLLNYTYVDSQIDYFLSSTSAATTVSRDLLNLSKNAYNGTIYYEDGPFQARVSAAYRDKYLTAVPAAYNVDVAGRRSTLFVDFSASYKVSDDITVSLEGINLTNEKDISFLDSNVQRTNDYFQVGRQYYLGVRYAF</sequence>
<dbReference type="InterPro" id="IPR039426">
    <property type="entry name" value="TonB-dep_rcpt-like"/>
</dbReference>
<evidence type="ECO:0000256" key="6">
    <source>
        <dbReference type="ARBA" id="ARBA00023077"/>
    </source>
</evidence>
<evidence type="ECO:0000313" key="15">
    <source>
        <dbReference type="EMBL" id="XDO96894.1"/>
    </source>
</evidence>
<dbReference type="InterPro" id="IPR010917">
    <property type="entry name" value="TonB_rcpt_CS"/>
</dbReference>
<evidence type="ECO:0000256" key="12">
    <source>
        <dbReference type="SAM" id="SignalP"/>
    </source>
</evidence>
<comment type="similarity">
    <text evidence="9 11">Belongs to the TonB-dependent receptor family.</text>
</comment>
<feature type="domain" description="TonB-dependent receptor plug" evidence="14">
    <location>
        <begin position="62"/>
        <end position="168"/>
    </location>
</feature>
<feature type="signal peptide" evidence="12">
    <location>
        <begin position="1"/>
        <end position="35"/>
    </location>
</feature>
<dbReference type="AlphaFoldDB" id="A0AB39KTD0"/>
<dbReference type="PROSITE" id="PS52016">
    <property type="entry name" value="TONB_DEPENDENT_REC_3"/>
    <property type="match status" value="1"/>
</dbReference>
<dbReference type="InterPro" id="IPR037066">
    <property type="entry name" value="Plug_dom_sf"/>
</dbReference>
<dbReference type="CDD" id="cd01347">
    <property type="entry name" value="ligand_gated_channel"/>
    <property type="match status" value="1"/>
</dbReference>
<evidence type="ECO:0000256" key="7">
    <source>
        <dbReference type="ARBA" id="ARBA00023136"/>
    </source>
</evidence>
<evidence type="ECO:0000256" key="5">
    <source>
        <dbReference type="ARBA" id="ARBA00022729"/>
    </source>
</evidence>
<dbReference type="InterPro" id="IPR000531">
    <property type="entry name" value="Beta-barrel_TonB"/>
</dbReference>
<keyword evidence="4 9" id="KW-0812">Transmembrane</keyword>
<evidence type="ECO:0000256" key="3">
    <source>
        <dbReference type="ARBA" id="ARBA00022452"/>
    </source>
</evidence>
<dbReference type="InterPro" id="IPR010104">
    <property type="entry name" value="TonB_rcpt_bac"/>
</dbReference>
<feature type="short sequence motif" description="TonB C-terminal box" evidence="10">
    <location>
        <begin position="929"/>
        <end position="946"/>
    </location>
</feature>
<dbReference type="InterPro" id="IPR036942">
    <property type="entry name" value="Beta-barrel_TonB_sf"/>
</dbReference>
<evidence type="ECO:0000256" key="9">
    <source>
        <dbReference type="PROSITE-ProRule" id="PRU01360"/>
    </source>
</evidence>
<evidence type="ECO:0000259" key="13">
    <source>
        <dbReference type="Pfam" id="PF00593"/>
    </source>
</evidence>
<protein>
    <submittedName>
        <fullName evidence="15">TonB-dependent receptor</fullName>
    </submittedName>
</protein>
<dbReference type="NCBIfam" id="TIGR01782">
    <property type="entry name" value="TonB-Xanth-Caul"/>
    <property type="match status" value="1"/>
</dbReference>
<evidence type="ECO:0000256" key="4">
    <source>
        <dbReference type="ARBA" id="ARBA00022692"/>
    </source>
</evidence>